<dbReference type="InterPro" id="IPR029058">
    <property type="entry name" value="AB_hydrolase_fold"/>
</dbReference>
<dbReference type="EMBL" id="SOZJ01000004">
    <property type="protein sequence ID" value="TGJ67380.1"/>
    <property type="molecule type" value="Genomic_DNA"/>
</dbReference>
<dbReference type="Gene3D" id="3.40.50.1820">
    <property type="entry name" value="alpha/beta hydrolase"/>
    <property type="match status" value="1"/>
</dbReference>
<feature type="region of interest" description="Disordered" evidence="7">
    <location>
        <begin position="450"/>
        <end position="469"/>
    </location>
</feature>
<dbReference type="GO" id="GO:0016020">
    <property type="term" value="C:membrane"/>
    <property type="evidence" value="ECO:0007669"/>
    <property type="project" value="UniProtKB-SubCell"/>
</dbReference>
<dbReference type="GO" id="GO:0005783">
    <property type="term" value="C:endoplasmic reticulum"/>
    <property type="evidence" value="ECO:0007669"/>
    <property type="project" value="UniProtKB-SubCell"/>
</dbReference>
<dbReference type="Proteomes" id="UP000297595">
    <property type="component" value="Unassembled WGS sequence"/>
</dbReference>
<dbReference type="AlphaFoldDB" id="A0A8H2HMU5"/>
<evidence type="ECO:0000256" key="4">
    <source>
        <dbReference type="ARBA" id="ARBA00022824"/>
    </source>
</evidence>
<evidence type="ECO:0000313" key="8">
    <source>
        <dbReference type="EMBL" id="TGJ67380.1"/>
    </source>
</evidence>
<evidence type="ECO:0000256" key="1">
    <source>
        <dbReference type="ARBA" id="ARBA00004173"/>
    </source>
</evidence>
<proteinExistence type="predicted"/>
<comment type="caution">
    <text evidence="8">The sequence shown here is derived from an EMBL/GenBank/DDBJ whole genome shotgun (WGS) entry which is preliminary data.</text>
</comment>
<reference evidence="8 9" key="1">
    <citation type="submission" date="2019-03" db="EMBL/GenBank/DDBJ databases">
        <title>Nematode-trapping fungi genome.</title>
        <authorList>
            <person name="Vidal-Diez De Ulzurrun G."/>
        </authorList>
    </citation>
    <scope>NUCLEOTIDE SEQUENCE [LARGE SCALE GENOMIC DNA]</scope>
    <source>
        <strain evidence="8 9">TWF154</strain>
    </source>
</reference>
<dbReference type="PANTHER" id="PTHR48182:SF2">
    <property type="entry name" value="PROTEIN SERAC1"/>
    <property type="match status" value="1"/>
</dbReference>
<comment type="subcellular location">
    <subcellularLocation>
        <location evidence="2">Endoplasmic reticulum</location>
    </subcellularLocation>
    <subcellularLocation>
        <location evidence="3">Membrane</location>
    </subcellularLocation>
    <subcellularLocation>
        <location evidence="1">Mitochondrion</location>
    </subcellularLocation>
</comment>
<organism evidence="8 9">
    <name type="scientific">Orbilia oligospora</name>
    <name type="common">Nematode-trapping fungus</name>
    <name type="synonym">Arthrobotrys oligospora</name>
    <dbReference type="NCBI Taxonomy" id="2813651"/>
    <lineage>
        <taxon>Eukaryota</taxon>
        <taxon>Fungi</taxon>
        <taxon>Dikarya</taxon>
        <taxon>Ascomycota</taxon>
        <taxon>Pezizomycotina</taxon>
        <taxon>Orbiliomycetes</taxon>
        <taxon>Orbiliales</taxon>
        <taxon>Orbiliaceae</taxon>
        <taxon>Orbilia</taxon>
    </lineage>
</organism>
<gene>
    <name evidence="8" type="ORF">EYR41_006513</name>
</gene>
<evidence type="ECO:0000256" key="5">
    <source>
        <dbReference type="ARBA" id="ARBA00023128"/>
    </source>
</evidence>
<evidence type="ECO:0000256" key="3">
    <source>
        <dbReference type="ARBA" id="ARBA00004370"/>
    </source>
</evidence>
<evidence type="ECO:0000313" key="9">
    <source>
        <dbReference type="Proteomes" id="UP000297595"/>
    </source>
</evidence>
<dbReference type="SUPFAM" id="SSF53474">
    <property type="entry name" value="alpha/beta-Hydrolases"/>
    <property type="match status" value="1"/>
</dbReference>
<keyword evidence="4" id="KW-0256">Endoplasmic reticulum</keyword>
<dbReference type="InterPro" id="IPR052374">
    <property type="entry name" value="SERAC1"/>
</dbReference>
<protein>
    <submittedName>
        <fullName evidence="8">Uncharacterized protein</fullName>
    </submittedName>
</protein>
<dbReference type="PANTHER" id="PTHR48182">
    <property type="entry name" value="PROTEIN SERAC1"/>
    <property type="match status" value="1"/>
</dbReference>
<dbReference type="GO" id="GO:0005739">
    <property type="term" value="C:mitochondrion"/>
    <property type="evidence" value="ECO:0007669"/>
    <property type="project" value="UniProtKB-SubCell"/>
</dbReference>
<feature type="region of interest" description="Disordered" evidence="7">
    <location>
        <begin position="1"/>
        <end position="20"/>
    </location>
</feature>
<evidence type="ECO:0000256" key="6">
    <source>
        <dbReference type="ARBA" id="ARBA00023136"/>
    </source>
</evidence>
<sequence>MLVLHMQRSQGAGRVSARGYQQPPQLPRLRISLAEWKTRLEISRLVNNTSTQSILRGSGIDINTTEDELTAALEDQLTSDEKGRYEFDTRLAPFCIEPQSVQIATFRVTSNPFVASGTETRVTPLSSETPSFLERERPWLDLCGRTIQIDPDFYGLTQLYHVPEDKIKIDALGTKPSCLRIMDRTTRQLKYCRTMVFGYDTKYGSKAQFWIENYVNILLTELNKARRREEERKRPLVLMGHSFGGTVLTHAYVIAFEDEKYKDLYDSITDIFFFGVPFAGIKLDDGRELVNYIEYETARLTKTTRTFMKKVPENRTYIHSFYETHKTPEVIKLENGDFARRGTPKLIVQERSVELGITDFEETMAAEADHSTIVKLSSLQDKTYTAVRDCLIETLQRLESPVSPEATKIARNLKTCNKNITQALAIDQSIQIQKFNRKLDFGALPTADGAEYGSFKDQHEPKCLPNTRV</sequence>
<keyword evidence="6" id="KW-0472">Membrane</keyword>
<accession>A0A8H2HMU5</accession>
<evidence type="ECO:0000256" key="2">
    <source>
        <dbReference type="ARBA" id="ARBA00004240"/>
    </source>
</evidence>
<keyword evidence="5" id="KW-0496">Mitochondrion</keyword>
<evidence type="ECO:0000256" key="7">
    <source>
        <dbReference type="SAM" id="MobiDB-lite"/>
    </source>
</evidence>
<name>A0A8H2HMU5_ORBOL</name>